<keyword evidence="2" id="KW-1185">Reference proteome</keyword>
<proteinExistence type="predicted"/>
<reference evidence="2" key="1">
    <citation type="journal article" date="2013" name="Science">
        <title>The Amborella genome and the evolution of flowering plants.</title>
        <authorList>
            <consortium name="Amborella Genome Project"/>
        </authorList>
    </citation>
    <scope>NUCLEOTIDE SEQUENCE [LARGE SCALE GENOMIC DNA]</scope>
</reference>
<protein>
    <submittedName>
        <fullName evidence="1">Uncharacterized protein</fullName>
    </submittedName>
</protein>
<gene>
    <name evidence="1" type="ORF">AMTR_s00008p00265740</name>
</gene>
<dbReference type="HOGENOM" id="CLU_2124396_0_0_1"/>
<evidence type="ECO:0000313" key="2">
    <source>
        <dbReference type="Proteomes" id="UP000017836"/>
    </source>
</evidence>
<dbReference type="Proteomes" id="UP000017836">
    <property type="component" value="Unassembled WGS sequence"/>
</dbReference>
<dbReference type="AlphaFoldDB" id="W1NI57"/>
<dbReference type="Gramene" id="ERM95477">
    <property type="protein sequence ID" value="ERM95477"/>
    <property type="gene ID" value="AMTR_s00008p00265740"/>
</dbReference>
<dbReference type="EMBL" id="KI397486">
    <property type="protein sequence ID" value="ERM95477.1"/>
    <property type="molecule type" value="Genomic_DNA"/>
</dbReference>
<accession>W1NI57</accession>
<evidence type="ECO:0000313" key="1">
    <source>
        <dbReference type="EMBL" id="ERM95477.1"/>
    </source>
</evidence>
<sequence length="114" mass="13241">MYIEKDKPHHVPQIPQPQDHLKVLQIPEVLHITVPEMEEVNAHLNFSPLYLQDHLKVLQILEVLHITIPKCLPHFFTSLLARSLQGLANIGGFAYPNPKREKDHARLTNRARYM</sequence>
<organism evidence="1 2">
    <name type="scientific">Amborella trichopoda</name>
    <dbReference type="NCBI Taxonomy" id="13333"/>
    <lineage>
        <taxon>Eukaryota</taxon>
        <taxon>Viridiplantae</taxon>
        <taxon>Streptophyta</taxon>
        <taxon>Embryophyta</taxon>
        <taxon>Tracheophyta</taxon>
        <taxon>Spermatophyta</taxon>
        <taxon>Magnoliopsida</taxon>
        <taxon>Amborellales</taxon>
        <taxon>Amborellaceae</taxon>
        <taxon>Amborella</taxon>
    </lineage>
</organism>
<name>W1NI57_AMBTC</name>